<dbReference type="Pfam" id="PF00550">
    <property type="entry name" value="PP-binding"/>
    <property type="match status" value="1"/>
</dbReference>
<dbReference type="NCBIfam" id="TIGR01733">
    <property type="entry name" value="AA-adenyl-dom"/>
    <property type="match status" value="1"/>
</dbReference>
<dbReference type="Gene3D" id="3.30.559.10">
    <property type="entry name" value="Chloramphenicol acetyltransferase-like domain"/>
    <property type="match status" value="1"/>
</dbReference>
<dbReference type="SUPFAM" id="SSF56801">
    <property type="entry name" value="Acetyl-CoA synthetase-like"/>
    <property type="match status" value="1"/>
</dbReference>
<dbReference type="SMART" id="SM00824">
    <property type="entry name" value="PKS_TE"/>
    <property type="match status" value="1"/>
</dbReference>
<keyword evidence="5" id="KW-1185">Reference proteome</keyword>
<comment type="caution">
    <text evidence="4">The sequence shown here is derived from an EMBL/GenBank/DDBJ whole genome shotgun (WGS) entry which is preliminary data.</text>
</comment>
<evidence type="ECO:0000313" key="5">
    <source>
        <dbReference type="Proteomes" id="UP001371305"/>
    </source>
</evidence>
<dbReference type="InterPro" id="IPR001031">
    <property type="entry name" value="Thioesterase"/>
</dbReference>
<dbReference type="CDD" id="cd19531">
    <property type="entry name" value="LCL_NRPS-like"/>
    <property type="match status" value="1"/>
</dbReference>
<evidence type="ECO:0000256" key="2">
    <source>
        <dbReference type="ARBA" id="ARBA00022553"/>
    </source>
</evidence>
<dbReference type="Gene3D" id="2.30.38.10">
    <property type="entry name" value="Luciferase, Domain 3"/>
    <property type="match status" value="1"/>
</dbReference>
<name>A0ABU9B1R3_9BACT</name>
<dbReference type="Pfam" id="PF13193">
    <property type="entry name" value="AMP-binding_C"/>
    <property type="match status" value="1"/>
</dbReference>
<dbReference type="PROSITE" id="PS50075">
    <property type="entry name" value="CARRIER"/>
    <property type="match status" value="1"/>
</dbReference>
<dbReference type="Gene3D" id="3.30.559.30">
    <property type="entry name" value="Nonribosomal peptide synthetase, condensation domain"/>
    <property type="match status" value="1"/>
</dbReference>
<proteinExistence type="predicted"/>
<dbReference type="InterPro" id="IPR036736">
    <property type="entry name" value="ACP-like_sf"/>
</dbReference>
<dbReference type="PANTHER" id="PTHR45527">
    <property type="entry name" value="NONRIBOSOMAL PEPTIDE SYNTHETASE"/>
    <property type="match status" value="1"/>
</dbReference>
<keyword evidence="1" id="KW-0596">Phosphopantetheine</keyword>
<dbReference type="InterPro" id="IPR010071">
    <property type="entry name" value="AA_adenyl_dom"/>
</dbReference>
<dbReference type="InterPro" id="IPR020845">
    <property type="entry name" value="AMP-binding_CS"/>
</dbReference>
<dbReference type="InterPro" id="IPR020806">
    <property type="entry name" value="PKS_PP-bd"/>
</dbReference>
<dbReference type="Gene3D" id="1.10.1200.10">
    <property type="entry name" value="ACP-like"/>
    <property type="match status" value="1"/>
</dbReference>
<dbReference type="Pfam" id="PF00668">
    <property type="entry name" value="Condensation"/>
    <property type="match status" value="1"/>
</dbReference>
<organism evidence="4 5">
    <name type="scientific">Luteolibacter soli</name>
    <dbReference type="NCBI Taxonomy" id="3135280"/>
    <lineage>
        <taxon>Bacteria</taxon>
        <taxon>Pseudomonadati</taxon>
        <taxon>Verrucomicrobiota</taxon>
        <taxon>Verrucomicrobiia</taxon>
        <taxon>Verrucomicrobiales</taxon>
        <taxon>Verrucomicrobiaceae</taxon>
        <taxon>Luteolibacter</taxon>
    </lineage>
</organism>
<reference evidence="4 5" key="1">
    <citation type="submission" date="2024-04" db="EMBL/GenBank/DDBJ databases">
        <title>Luteolibacter sp. isolated from soil.</title>
        <authorList>
            <person name="An J."/>
        </authorList>
    </citation>
    <scope>NUCLEOTIDE SEQUENCE [LARGE SCALE GENOMIC DNA]</scope>
    <source>
        <strain evidence="4 5">Y139</strain>
    </source>
</reference>
<dbReference type="EMBL" id="JBBUKT010000013">
    <property type="protein sequence ID" value="MEK7953723.1"/>
    <property type="molecule type" value="Genomic_DNA"/>
</dbReference>
<dbReference type="InterPro" id="IPR023213">
    <property type="entry name" value="CAT-like_dom_sf"/>
</dbReference>
<dbReference type="InterPro" id="IPR001242">
    <property type="entry name" value="Condensation_dom"/>
</dbReference>
<dbReference type="PROSITE" id="PS00455">
    <property type="entry name" value="AMP_BINDING"/>
    <property type="match status" value="1"/>
</dbReference>
<keyword evidence="2" id="KW-0597">Phosphoprotein</keyword>
<sequence>MPTAANSDSMSETRHDLDATQAPEAADVLAFPASVAQQVFWYLELLQPGVSAFNIPMRFRLEGALDTNLLERSLRTIIERHESLRTHFEEEGGELLQIVSPDSNFDFPIYDVSSLPESERLQEADRLGSIEAQRPFHLATGPVFRAELVKLSATSHILHVTVHHAMFDGSSMTVLTEELAQIYQAYHDGKECPLELPPIQYGDFSVWQRDFLEGPEVAKQLAYWKDRLTNMAELDLPTDRPRPAAKSWNGDLISSLLPRDLTNRLQAIAARNGATLYHLLLAAYKVLLHRYSGMTDIAVGSPITGRTRAEMERLIGVFINSLVLRSDLSGDPSFESLVCQVRDTALSAVENQDLPFECLVRALKPNRDSSRNPLFQVNFTHQRSFAKAGKFGGVELIPIPSRSPGAIFDLHFFMVERAEGWRVTCDFSTDLFDHATARRMLAHYQRLLEGIAEAPQRNLSELEILTAEEKETILGQWSRNEATGSVDTIPSLFAQAASTHSTRTALVFGEHTLTYTQLHVEAATLAARLIESGVKPGDLVALCSKPSPEMIVGLLGILLAGGAYVPLDPDYPAQRFALLLEESGAKVGLAAPGLAFSFGEWNGTLLEIPRIGNATSVDLPHIALSPEHPAYLLFTSGSTGKPKGVLVPHRGVTRLVRDNGFMPITAEDVFLQAAPLSFDASTLEIWGPLLNGGTLVIPSQGTGLDEIATAVREKGVTALWLTAGLFQVMIEEHMASLKGLRYLLAGGDVLSVSHIRQALAALPGTTLINGYGPTENTTFTTCHIIGEQDCERPSIPIGRPIANTTAFILDDQGRPVPAGIHGELFTGGAGLALGYHGDPTLTAEKFITHPQFGRLYRTGDLCRWLADGTIEFIGRRDHQVKVRGFRIEPGEIETVLASHPEVRQAKVAVRGDTAETKRILAWAIVEQGSLLDSTKLDAWLSARLPAFLQPDGVMIVDAFPVTANGKIDLAALPDPAKAPPEARIFTPPQGEIEQQLAAIWSELLGTSEIGREDDFFSLGGHSLMALRLFSRISRDFGRSLPLAALLSHPTIARLASLLQSESQPSPVKSGKRGHLVTLFDRGTPPPLFCIHGGDGGVIFYRGLAERMTGDFPIHAIEALSLSNSTPIEESSVEETAAAYIQELLAVHSSGPFRLAGYSFGGVVAHEMACQLTEQGHTVEFLGLFDTHNPTAPSKRYSLGGRLGAFWQQQDDLPLPAKLERLRERIAEGIAVHRQVKKEVSEAMNMGPAEAHSDLRRVQVREENWRAMQAYRPRSYAGTTTLFKAMTPSDKVEWPADYGWSSVALGGLRIIPVPGRHLTLFDEGNIGPLARALQEALQTTAIA</sequence>
<evidence type="ECO:0000259" key="3">
    <source>
        <dbReference type="PROSITE" id="PS50075"/>
    </source>
</evidence>
<gene>
    <name evidence="4" type="ORF">WKV53_24625</name>
</gene>
<dbReference type="Pfam" id="PF00975">
    <property type="entry name" value="Thioesterase"/>
    <property type="match status" value="1"/>
</dbReference>
<dbReference type="Proteomes" id="UP001371305">
    <property type="component" value="Unassembled WGS sequence"/>
</dbReference>
<accession>A0ABU9B1R3</accession>
<protein>
    <submittedName>
        <fullName evidence="4">Amino acid adenylation domain-containing protein</fullName>
    </submittedName>
</protein>
<dbReference type="SMART" id="SM00823">
    <property type="entry name" value="PKS_PP"/>
    <property type="match status" value="1"/>
</dbReference>
<dbReference type="InterPro" id="IPR009081">
    <property type="entry name" value="PP-bd_ACP"/>
</dbReference>
<dbReference type="InterPro" id="IPR000873">
    <property type="entry name" value="AMP-dep_synth/lig_dom"/>
</dbReference>
<dbReference type="Gene3D" id="3.40.50.1820">
    <property type="entry name" value="alpha/beta hydrolase"/>
    <property type="match status" value="1"/>
</dbReference>
<dbReference type="Pfam" id="PF00501">
    <property type="entry name" value="AMP-binding"/>
    <property type="match status" value="1"/>
</dbReference>
<dbReference type="Gene3D" id="3.30.300.30">
    <property type="match status" value="1"/>
</dbReference>
<dbReference type="InterPro" id="IPR029058">
    <property type="entry name" value="AB_hydrolase_fold"/>
</dbReference>
<dbReference type="InterPro" id="IPR020802">
    <property type="entry name" value="TesA-like"/>
</dbReference>
<evidence type="ECO:0000256" key="1">
    <source>
        <dbReference type="ARBA" id="ARBA00022450"/>
    </source>
</evidence>
<dbReference type="SUPFAM" id="SSF52777">
    <property type="entry name" value="CoA-dependent acyltransferases"/>
    <property type="match status" value="2"/>
</dbReference>
<dbReference type="SUPFAM" id="SSF53474">
    <property type="entry name" value="alpha/beta-Hydrolases"/>
    <property type="match status" value="1"/>
</dbReference>
<dbReference type="SUPFAM" id="SSF47336">
    <property type="entry name" value="ACP-like"/>
    <property type="match status" value="1"/>
</dbReference>
<dbReference type="CDD" id="cd12117">
    <property type="entry name" value="A_NRPS_Srf_like"/>
    <property type="match status" value="1"/>
</dbReference>
<evidence type="ECO:0000313" key="4">
    <source>
        <dbReference type="EMBL" id="MEK7953723.1"/>
    </source>
</evidence>
<dbReference type="InterPro" id="IPR025110">
    <property type="entry name" value="AMP-bd_C"/>
</dbReference>
<dbReference type="PANTHER" id="PTHR45527:SF1">
    <property type="entry name" value="FATTY ACID SYNTHASE"/>
    <property type="match status" value="1"/>
</dbReference>
<feature type="domain" description="Carrier" evidence="3">
    <location>
        <begin position="987"/>
        <end position="1062"/>
    </location>
</feature>
<dbReference type="InterPro" id="IPR045851">
    <property type="entry name" value="AMP-bd_C_sf"/>
</dbReference>
<dbReference type="Gene3D" id="3.40.50.980">
    <property type="match status" value="2"/>
</dbReference>